<keyword evidence="3" id="KW-1185">Reference proteome</keyword>
<evidence type="ECO:0000313" key="3">
    <source>
        <dbReference type="Proteomes" id="UP001651158"/>
    </source>
</evidence>
<feature type="compositionally biased region" description="Low complexity" evidence="1">
    <location>
        <begin position="351"/>
        <end position="365"/>
    </location>
</feature>
<sequence length="991" mass="107106">MNEGEEANKSEVAEISIALPPLSTLSTLPRPPSTVDSPSLASPLKQPPNLLNWASLPMHLSTPRMVCLRATSQDCLSVAQTLYPITSTPDTRESGGHPIFVSASAASTMTPAPGGALYSSSSSSESMLVGSEGSKTSIDGRRKRPASNFTTQRQNKGRGVCSVGAVTVEETGSVALSPREQRALRRKEKSRLAAKMRRNQESNILFCLLRALPVSLPDTTRSEGSIKATPSGLNLEKSGVIRMAGQTLFLYNSLSQVLGTKAVPFISLLSKSLYGLLVHPTDSTVVYATPPLAEAINWPWINLIGVKLESLVDEGKLPARAGETVNLRVLEQTNSPTKSSVHNRPSTPLRSPSHSPTSTFSTSASGGDQTSPLWSPHLYRSSKNGTSGTFTGTHLSAFGGGNKAVPYLICTCFAMLRVPITRLEDGRPSATAESASQPVNHLNLYLLQPTPTLGLPKDTVDSAPRLTTSPLGKTSSTTLSQVSMGASPSSSSTSSASASSSSSSTSSSSSSFQRNKERYLQNRQRRLLMQNPPPKLLEDEFVCPRDFFCIVLDRSLAVKWVENSDPNKASIFSYMIGQSFLDFIALHDLEAVSKLLTECIQQRSSIWSPSYRLRIPISQSNGSRSSSGPSKFIWVRTLFSNTLDTNIRCLHQPIGDVQVDGIQIYLHQNKPSTLTTSTSEIQKYTGNSISTGSVTTTPQVKRPIRVLKLQPQQQTLPQQPVAASTLQPLRVSSSLPTNSGPYLAPLAAAPTRDTQIVYESPACLTPQTLVTTPWVIYARSISAPQPSLVKTISPLPQNSSFNFLLPGECNEIPHQHSSKIPRLSPPHTNAEPSQAEKCPTTTSSPALNLPDMLQELDPETLAMLEENEDAKSDSLLTSLSFDDILSSISITPSSGDELNQEKQICTSGSFCSSESSPPSLPESFVSSTSCTRKDQPSQQQQQLLQQREMSLFSDVELDTDMPSDTDEFWDALVTNVMNLPLDVTNLPMDVR</sequence>
<feature type="region of interest" description="Disordered" evidence="1">
    <location>
        <begin position="814"/>
        <end position="849"/>
    </location>
</feature>
<feature type="region of interest" description="Disordered" evidence="1">
    <location>
        <begin position="111"/>
        <end position="156"/>
    </location>
</feature>
<feature type="region of interest" description="Disordered" evidence="1">
    <location>
        <begin position="23"/>
        <end position="46"/>
    </location>
</feature>
<dbReference type="EMBL" id="JAKROA010000011">
    <property type="protein sequence ID" value="KAL5104755.1"/>
    <property type="molecule type" value="Genomic_DNA"/>
</dbReference>
<evidence type="ECO:0000256" key="1">
    <source>
        <dbReference type="SAM" id="MobiDB-lite"/>
    </source>
</evidence>
<dbReference type="InterPro" id="IPR039715">
    <property type="entry name" value="ZCCHC10"/>
</dbReference>
<name>A0ABR4Q5V1_9CEST</name>
<feature type="compositionally biased region" description="Polar residues" evidence="1">
    <location>
        <begin position="331"/>
        <end position="350"/>
    </location>
</feature>
<reference evidence="2 3" key="1">
    <citation type="journal article" date="2022" name="Front. Cell. Infect. Microbiol.">
        <title>The Genomes of Two Strains of Taenia crassiceps the Animal Model for the Study of Human Cysticercosis.</title>
        <authorList>
            <person name="Bobes R.J."/>
            <person name="Estrada K."/>
            <person name="Rios-Valencia D.G."/>
            <person name="Calderon-Gallegos A."/>
            <person name="de la Torre P."/>
            <person name="Carrero J.C."/>
            <person name="Sanchez-Flores A."/>
            <person name="Laclette J.P."/>
        </authorList>
    </citation>
    <scope>NUCLEOTIDE SEQUENCE [LARGE SCALE GENOMIC DNA]</scope>
    <source>
        <strain evidence="2">WFUcys</strain>
    </source>
</reference>
<dbReference type="PANTHER" id="PTHR13491:SF0">
    <property type="entry name" value="ZINC FINGER CCHC DOMAIN-CONTAINING PROTEIN 10"/>
    <property type="match status" value="1"/>
</dbReference>
<feature type="region of interest" description="Disordered" evidence="1">
    <location>
        <begin position="909"/>
        <end position="932"/>
    </location>
</feature>
<feature type="region of interest" description="Disordered" evidence="1">
    <location>
        <begin position="455"/>
        <end position="516"/>
    </location>
</feature>
<protein>
    <recommendedName>
        <fullName evidence="4">Asparagine-rich antigen</fullName>
    </recommendedName>
</protein>
<accession>A0ABR4Q5V1</accession>
<evidence type="ECO:0000313" key="2">
    <source>
        <dbReference type="EMBL" id="KAL5104755.1"/>
    </source>
</evidence>
<gene>
    <name evidence="2" type="ORF">TcWFU_008768</name>
</gene>
<organism evidence="2 3">
    <name type="scientific">Taenia crassiceps</name>
    <dbReference type="NCBI Taxonomy" id="6207"/>
    <lineage>
        <taxon>Eukaryota</taxon>
        <taxon>Metazoa</taxon>
        <taxon>Spiralia</taxon>
        <taxon>Lophotrochozoa</taxon>
        <taxon>Platyhelminthes</taxon>
        <taxon>Cestoda</taxon>
        <taxon>Eucestoda</taxon>
        <taxon>Cyclophyllidea</taxon>
        <taxon>Taeniidae</taxon>
        <taxon>Taenia</taxon>
    </lineage>
</organism>
<feature type="compositionally biased region" description="Low complexity" evidence="1">
    <location>
        <begin position="119"/>
        <end position="134"/>
    </location>
</feature>
<feature type="compositionally biased region" description="Low complexity" evidence="1">
    <location>
        <begin position="489"/>
        <end position="511"/>
    </location>
</feature>
<feature type="compositionally biased region" description="Polar residues" evidence="1">
    <location>
        <begin position="465"/>
        <end position="488"/>
    </location>
</feature>
<comment type="caution">
    <text evidence="2">The sequence shown here is derived from an EMBL/GenBank/DDBJ whole genome shotgun (WGS) entry which is preliminary data.</text>
</comment>
<dbReference type="PANTHER" id="PTHR13491">
    <property type="entry name" value="ZCCHC10 PROTEIN"/>
    <property type="match status" value="1"/>
</dbReference>
<feature type="region of interest" description="Disordered" evidence="1">
    <location>
        <begin position="331"/>
        <end position="378"/>
    </location>
</feature>
<dbReference type="Proteomes" id="UP001651158">
    <property type="component" value="Unassembled WGS sequence"/>
</dbReference>
<feature type="compositionally biased region" description="Low complexity" evidence="1">
    <location>
        <begin position="909"/>
        <end position="927"/>
    </location>
</feature>
<proteinExistence type="predicted"/>
<evidence type="ECO:0008006" key="4">
    <source>
        <dbReference type="Google" id="ProtNLM"/>
    </source>
</evidence>